<evidence type="ECO:0000313" key="10">
    <source>
        <dbReference type="EMBL" id="KAF5828009.1"/>
    </source>
</evidence>
<accession>A0ABQ7G082</accession>
<feature type="compositionally biased region" description="Low complexity" evidence="7">
    <location>
        <begin position="388"/>
        <end position="404"/>
    </location>
</feature>
<dbReference type="Proteomes" id="UP000815325">
    <property type="component" value="Unassembled WGS sequence"/>
</dbReference>
<keyword evidence="6 8" id="KW-0472">Membrane</keyword>
<dbReference type="PANTHER" id="PTHR45743:SF2">
    <property type="entry name" value="POTASSIUM CHANNEL AKT1"/>
    <property type="match status" value="1"/>
</dbReference>
<proteinExistence type="predicted"/>
<evidence type="ECO:0000256" key="6">
    <source>
        <dbReference type="ARBA" id="ARBA00023136"/>
    </source>
</evidence>
<sequence length="462" mass="53034">MGTLFACPALQFLEAKGFNAAQSKGQILSPHNKHYKQWCLWAAAFAMLMAVIDPIHLAFATPDGLYPYNDFWAIMEYITMIFFATDMVLKFFVAYIDPKRGIVYEPKLIALKYLRFLFWVDLVTTLPLASIAIAGAGGNQGYNDRECLFLGLLRWINLARLYRVFGSFEFLDHNMVLGAVAMTLLRTTTLLFFVAHWMGCVFYFIARAEGLSSESWVGDSDAMLEADPWERYFLSLYFSFVIFTGFGDNALHDNNVIETCFVVGYLLVCVLLNAYILGSITTVMVSDDERSNTYRERVDGLNAFAEQKELPESLKELMREHLELLHHTEATSDEHILHRYPPTLRKKVLRHLYLDIMRKCYPFRGCKARFLEEVISTARMEIFNPEKQQQQQQQQQQEQQNQQQHMCPLLPMQTQPCYAAKKEPMLIQRSTRTPPVSALAITASSQMDLASKTTGLGVWRAY</sequence>
<evidence type="ECO:0000259" key="9">
    <source>
        <dbReference type="Pfam" id="PF00520"/>
    </source>
</evidence>
<evidence type="ECO:0000256" key="3">
    <source>
        <dbReference type="ARBA" id="ARBA00022826"/>
    </source>
</evidence>
<keyword evidence="11" id="KW-1185">Reference proteome</keyword>
<evidence type="ECO:0000256" key="7">
    <source>
        <dbReference type="SAM" id="MobiDB-lite"/>
    </source>
</evidence>
<comment type="subcellular location">
    <subcellularLocation>
        <location evidence="1">Membrane</location>
        <topology evidence="1">Multi-pass membrane protein</topology>
    </subcellularLocation>
</comment>
<dbReference type="InterPro" id="IPR045319">
    <property type="entry name" value="KAT/AKT"/>
</dbReference>
<protein>
    <recommendedName>
        <fullName evidence="9">Ion transport domain-containing protein</fullName>
    </recommendedName>
</protein>
<evidence type="ECO:0000256" key="4">
    <source>
        <dbReference type="ARBA" id="ARBA00022882"/>
    </source>
</evidence>
<keyword evidence="5 8" id="KW-1133">Transmembrane helix</keyword>
<evidence type="ECO:0000256" key="2">
    <source>
        <dbReference type="ARBA" id="ARBA00022692"/>
    </source>
</evidence>
<dbReference type="SUPFAM" id="SSF51206">
    <property type="entry name" value="cAMP-binding domain-like"/>
    <property type="match status" value="1"/>
</dbReference>
<dbReference type="InterPro" id="IPR005821">
    <property type="entry name" value="Ion_trans_dom"/>
</dbReference>
<keyword evidence="3" id="KW-0633">Potassium transport</keyword>
<evidence type="ECO:0000256" key="5">
    <source>
        <dbReference type="ARBA" id="ARBA00022989"/>
    </source>
</evidence>
<evidence type="ECO:0000256" key="8">
    <source>
        <dbReference type="SAM" id="Phobius"/>
    </source>
</evidence>
<evidence type="ECO:0000256" key="1">
    <source>
        <dbReference type="ARBA" id="ARBA00004141"/>
    </source>
</evidence>
<reference evidence="10" key="1">
    <citation type="submission" date="2017-08" db="EMBL/GenBank/DDBJ databases">
        <authorList>
            <person name="Polle J.E."/>
            <person name="Barry K."/>
            <person name="Cushman J."/>
            <person name="Schmutz J."/>
            <person name="Tran D."/>
            <person name="Hathwaick L.T."/>
            <person name="Yim W.C."/>
            <person name="Jenkins J."/>
            <person name="Mckie-Krisberg Z.M."/>
            <person name="Prochnik S."/>
            <person name="Lindquist E."/>
            <person name="Dockter R.B."/>
            <person name="Adam C."/>
            <person name="Molina H."/>
            <person name="Bunkerborg J."/>
            <person name="Jin E."/>
            <person name="Buchheim M."/>
            <person name="Magnuson J."/>
        </authorList>
    </citation>
    <scope>NUCLEOTIDE SEQUENCE</scope>
    <source>
        <strain evidence="10">CCAP 19/18</strain>
    </source>
</reference>
<feature type="transmembrane region" description="Helical" evidence="8">
    <location>
        <begin position="38"/>
        <end position="59"/>
    </location>
</feature>
<keyword evidence="4" id="KW-0813">Transport</keyword>
<feature type="transmembrane region" description="Helical" evidence="8">
    <location>
        <begin position="116"/>
        <end position="136"/>
    </location>
</feature>
<gene>
    <name evidence="10" type="ORF">DUNSADRAFT_18369</name>
</gene>
<dbReference type="Gene3D" id="1.10.287.630">
    <property type="entry name" value="Helix hairpin bin"/>
    <property type="match status" value="1"/>
</dbReference>
<dbReference type="EMBL" id="MU070379">
    <property type="protein sequence ID" value="KAF5828009.1"/>
    <property type="molecule type" value="Genomic_DNA"/>
</dbReference>
<feature type="domain" description="Ion transport" evidence="9">
    <location>
        <begin position="43"/>
        <end position="290"/>
    </location>
</feature>
<keyword evidence="2 8" id="KW-0812">Transmembrane</keyword>
<feature type="region of interest" description="Disordered" evidence="7">
    <location>
        <begin position="385"/>
        <end position="404"/>
    </location>
</feature>
<evidence type="ECO:0000313" key="11">
    <source>
        <dbReference type="Proteomes" id="UP000815325"/>
    </source>
</evidence>
<dbReference type="Gene3D" id="1.10.287.70">
    <property type="match status" value="1"/>
</dbReference>
<feature type="transmembrane region" description="Helical" evidence="8">
    <location>
        <begin position="232"/>
        <end position="251"/>
    </location>
</feature>
<dbReference type="Pfam" id="PF00520">
    <property type="entry name" value="Ion_trans"/>
    <property type="match status" value="1"/>
</dbReference>
<feature type="transmembrane region" description="Helical" evidence="8">
    <location>
        <begin position="71"/>
        <end position="96"/>
    </location>
</feature>
<name>A0ABQ7G082_DUNSA</name>
<feature type="transmembrane region" description="Helical" evidence="8">
    <location>
        <begin position="263"/>
        <end position="285"/>
    </location>
</feature>
<organism evidence="10 11">
    <name type="scientific">Dunaliella salina</name>
    <name type="common">Green alga</name>
    <name type="synonym">Protococcus salinus</name>
    <dbReference type="NCBI Taxonomy" id="3046"/>
    <lineage>
        <taxon>Eukaryota</taxon>
        <taxon>Viridiplantae</taxon>
        <taxon>Chlorophyta</taxon>
        <taxon>core chlorophytes</taxon>
        <taxon>Chlorophyceae</taxon>
        <taxon>CS clade</taxon>
        <taxon>Chlamydomonadales</taxon>
        <taxon>Dunaliellaceae</taxon>
        <taxon>Dunaliella</taxon>
    </lineage>
</organism>
<dbReference type="InterPro" id="IPR018490">
    <property type="entry name" value="cNMP-bd_dom_sf"/>
</dbReference>
<keyword evidence="4" id="KW-0407">Ion channel</keyword>
<feature type="transmembrane region" description="Helical" evidence="8">
    <location>
        <begin position="177"/>
        <end position="206"/>
    </location>
</feature>
<dbReference type="PANTHER" id="PTHR45743">
    <property type="entry name" value="POTASSIUM CHANNEL AKT1"/>
    <property type="match status" value="1"/>
</dbReference>
<keyword evidence="3" id="KW-0631">Potassium channel</keyword>
<dbReference type="SUPFAM" id="SSF81324">
    <property type="entry name" value="Voltage-gated potassium channels"/>
    <property type="match status" value="1"/>
</dbReference>
<keyword evidence="3" id="KW-0630">Potassium</keyword>
<comment type="caution">
    <text evidence="10">The sequence shown here is derived from an EMBL/GenBank/DDBJ whole genome shotgun (WGS) entry which is preliminary data.</text>
</comment>
<keyword evidence="4" id="KW-0406">Ion transport</keyword>
<keyword evidence="4" id="KW-0851">Voltage-gated channel</keyword>